<proteinExistence type="inferred from homology"/>
<dbReference type="FunFam" id="1.10.10.10:FF:000001">
    <property type="entry name" value="LysR family transcriptional regulator"/>
    <property type="match status" value="1"/>
</dbReference>
<gene>
    <name evidence="6" type="ORF">EDD63_10219</name>
</gene>
<dbReference type="OrthoDB" id="9803714at2"/>
<dbReference type="GO" id="GO:0005829">
    <property type="term" value="C:cytosol"/>
    <property type="evidence" value="ECO:0007669"/>
    <property type="project" value="TreeGrafter"/>
</dbReference>
<comment type="caution">
    <text evidence="6">The sequence shown here is derived from an EMBL/GenBank/DDBJ whole genome shotgun (WGS) entry which is preliminary data.</text>
</comment>
<dbReference type="GO" id="GO:0003700">
    <property type="term" value="F:DNA-binding transcription factor activity"/>
    <property type="evidence" value="ECO:0007669"/>
    <property type="project" value="InterPro"/>
</dbReference>
<dbReference type="CDD" id="cd05466">
    <property type="entry name" value="PBP2_LTTR_substrate"/>
    <property type="match status" value="1"/>
</dbReference>
<evidence type="ECO:0000256" key="3">
    <source>
        <dbReference type="ARBA" id="ARBA00023125"/>
    </source>
</evidence>
<dbReference type="PANTHER" id="PTHR30419:SF8">
    <property type="entry name" value="NITROGEN ASSIMILATION TRANSCRIPTIONAL ACTIVATOR-RELATED"/>
    <property type="match status" value="1"/>
</dbReference>
<protein>
    <submittedName>
        <fullName evidence="6">DNA-binding transcriptional LysR family regulator</fullName>
    </submittedName>
</protein>
<dbReference type="Pfam" id="PF00126">
    <property type="entry name" value="HTH_1"/>
    <property type="match status" value="1"/>
</dbReference>
<dbReference type="SUPFAM" id="SSF46785">
    <property type="entry name" value="Winged helix' DNA-binding domain"/>
    <property type="match status" value="1"/>
</dbReference>
<dbReference type="InterPro" id="IPR036390">
    <property type="entry name" value="WH_DNA-bd_sf"/>
</dbReference>
<dbReference type="InterPro" id="IPR036388">
    <property type="entry name" value="WH-like_DNA-bd_sf"/>
</dbReference>
<dbReference type="GO" id="GO:0003677">
    <property type="term" value="F:DNA binding"/>
    <property type="evidence" value="ECO:0007669"/>
    <property type="project" value="UniProtKB-KW"/>
</dbReference>
<keyword evidence="4" id="KW-0804">Transcription</keyword>
<dbReference type="EMBL" id="SODD01000002">
    <property type="protein sequence ID" value="TDW25998.1"/>
    <property type="molecule type" value="Genomic_DNA"/>
</dbReference>
<reference evidence="6 7" key="1">
    <citation type="submission" date="2019-03" db="EMBL/GenBank/DDBJ databases">
        <title>Genomic Encyclopedia of Type Strains, Phase IV (KMG-IV): sequencing the most valuable type-strain genomes for metagenomic binning, comparative biology and taxonomic classification.</title>
        <authorList>
            <person name="Goeker M."/>
        </authorList>
    </citation>
    <scope>NUCLEOTIDE SEQUENCE [LARGE SCALE GENOMIC DNA]</scope>
    <source>
        <strain evidence="6 7">DSM 28867</strain>
    </source>
</reference>
<dbReference type="AlphaFoldDB" id="A0A4R8A8K3"/>
<evidence type="ECO:0000313" key="6">
    <source>
        <dbReference type="EMBL" id="TDW25998.1"/>
    </source>
</evidence>
<dbReference type="PANTHER" id="PTHR30419">
    <property type="entry name" value="HTH-TYPE TRANSCRIPTIONAL REGULATOR YBHD"/>
    <property type="match status" value="1"/>
</dbReference>
<dbReference type="RefSeq" id="WP_134167527.1">
    <property type="nucleotide sequence ID" value="NZ_SODD01000002.1"/>
</dbReference>
<comment type="similarity">
    <text evidence="1">Belongs to the LysR transcriptional regulatory family.</text>
</comment>
<dbReference type="PRINTS" id="PR00039">
    <property type="entry name" value="HTHLYSR"/>
</dbReference>
<accession>A0A4R8A8K3</accession>
<evidence type="ECO:0000313" key="7">
    <source>
        <dbReference type="Proteomes" id="UP000294743"/>
    </source>
</evidence>
<evidence type="ECO:0000256" key="2">
    <source>
        <dbReference type="ARBA" id="ARBA00023015"/>
    </source>
</evidence>
<dbReference type="PROSITE" id="PS50931">
    <property type="entry name" value="HTH_LYSR"/>
    <property type="match status" value="1"/>
</dbReference>
<dbReference type="InterPro" id="IPR000847">
    <property type="entry name" value="LysR_HTH_N"/>
</dbReference>
<evidence type="ECO:0000256" key="4">
    <source>
        <dbReference type="ARBA" id="ARBA00023163"/>
    </source>
</evidence>
<dbReference type="Proteomes" id="UP000294743">
    <property type="component" value="Unassembled WGS sequence"/>
</dbReference>
<dbReference type="SUPFAM" id="SSF53850">
    <property type="entry name" value="Periplasmic binding protein-like II"/>
    <property type="match status" value="1"/>
</dbReference>
<evidence type="ECO:0000259" key="5">
    <source>
        <dbReference type="PROSITE" id="PS50931"/>
    </source>
</evidence>
<name>A0A4R8A8K3_9FIRM</name>
<keyword evidence="7" id="KW-1185">Reference proteome</keyword>
<dbReference type="InterPro" id="IPR050950">
    <property type="entry name" value="HTH-type_LysR_regulators"/>
</dbReference>
<feature type="domain" description="HTH lysR-type" evidence="5">
    <location>
        <begin position="1"/>
        <end position="58"/>
    </location>
</feature>
<dbReference type="Gene3D" id="1.10.10.10">
    <property type="entry name" value="Winged helix-like DNA-binding domain superfamily/Winged helix DNA-binding domain"/>
    <property type="match status" value="1"/>
</dbReference>
<sequence length="311" mass="36249">MNTMLFTYALEVAESGSITHAAENLYMAQPNLSKAIKELEDQLGYQIFERSSKGMFPTKEGAEFLTYAKSVLSQIEKIKSLSAKKRSNVELFDVSIPRGSYIAQAFTDFVSQVNMDRGIDFNMQETNSVKTITTVADGTFHLGIIRYQVFHEKYFTDYIRNRKLDMESLWKFKLYLTFSKDHPLAKEDKIKQKMLTPYLEIVHGDNAVPYLNVEYMNNAGEDTQRKRIYVYERYNQFDLLETITSSYMWASPIPKKILEKHNLVQRSCVGVELVYRDAIIYPQGYQLSLLDKRFIECVLDEQKRVAEIKFR</sequence>
<organism evidence="6 7">
    <name type="scientific">Breznakia blatticola</name>
    <dbReference type="NCBI Taxonomy" id="1754012"/>
    <lineage>
        <taxon>Bacteria</taxon>
        <taxon>Bacillati</taxon>
        <taxon>Bacillota</taxon>
        <taxon>Erysipelotrichia</taxon>
        <taxon>Erysipelotrichales</taxon>
        <taxon>Erysipelotrichaceae</taxon>
        <taxon>Breznakia</taxon>
    </lineage>
</organism>
<evidence type="ECO:0000256" key="1">
    <source>
        <dbReference type="ARBA" id="ARBA00009437"/>
    </source>
</evidence>
<keyword evidence="3 6" id="KW-0238">DNA-binding</keyword>
<keyword evidence="2" id="KW-0805">Transcription regulation</keyword>